<dbReference type="STRING" id="317619.GCA_000332315_04052"/>
<dbReference type="GO" id="GO:0003676">
    <property type="term" value="F:nucleic acid binding"/>
    <property type="evidence" value="ECO:0007669"/>
    <property type="project" value="InterPro"/>
</dbReference>
<proteinExistence type="predicted"/>
<sequence length="105" mass="11588">MNNTSWEQLKTQYKLGQFVQGKVEFHAPFGVFLKIDESVVKGLIKIPDFLDEGDMSEAMYPDIGTTVGAVVVGYNESTCREVYLSAKPSVLHKVLVPLKIPALTA</sequence>
<evidence type="ECO:0000313" key="2">
    <source>
        <dbReference type="EMBL" id="KKJ01466.1"/>
    </source>
</evidence>
<dbReference type="InterPro" id="IPR003029">
    <property type="entry name" value="S1_domain"/>
</dbReference>
<gene>
    <name evidence="2" type="ORF">PROH_03860</name>
</gene>
<dbReference type="Gene3D" id="2.40.50.140">
    <property type="entry name" value="Nucleic acid-binding proteins"/>
    <property type="match status" value="1"/>
</dbReference>
<evidence type="ECO:0000313" key="3">
    <source>
        <dbReference type="Proteomes" id="UP000034681"/>
    </source>
</evidence>
<feature type="domain" description="S1 motif" evidence="1">
    <location>
        <begin position="16"/>
        <end position="87"/>
    </location>
</feature>
<dbReference type="Proteomes" id="UP000034681">
    <property type="component" value="Unassembled WGS sequence"/>
</dbReference>
<evidence type="ECO:0000259" key="1">
    <source>
        <dbReference type="PROSITE" id="PS50126"/>
    </source>
</evidence>
<dbReference type="OrthoDB" id="572968at2"/>
<dbReference type="InterPro" id="IPR012340">
    <property type="entry name" value="NA-bd_OB-fold"/>
</dbReference>
<dbReference type="AlphaFoldDB" id="A0A0M2PYF6"/>
<keyword evidence="3" id="KW-1185">Reference proteome</keyword>
<dbReference type="RefSeq" id="WP_017714197.1">
    <property type="nucleotide sequence ID" value="NZ_KB235941.1"/>
</dbReference>
<dbReference type="SUPFAM" id="SSF50249">
    <property type="entry name" value="Nucleic acid-binding proteins"/>
    <property type="match status" value="1"/>
</dbReference>
<reference evidence="2" key="1">
    <citation type="submission" date="2012-04" db="EMBL/GenBank/DDBJ databases">
        <authorList>
            <person name="Borisov I.G."/>
            <person name="Ivanikova N.V."/>
            <person name="Pinevich A.V."/>
        </authorList>
    </citation>
    <scope>NUCLEOTIDE SEQUENCE</scope>
    <source>
        <strain evidence="2">CALU 1027</strain>
    </source>
</reference>
<name>A0A0M2PYF6_PROHO</name>
<dbReference type="PROSITE" id="PS50126">
    <property type="entry name" value="S1"/>
    <property type="match status" value="1"/>
</dbReference>
<protein>
    <submittedName>
        <fullName evidence="2">S1 RNA binding domain protein</fullName>
    </submittedName>
</protein>
<organism evidence="2 3">
    <name type="scientific">Prochlorothrix hollandica PCC 9006 = CALU 1027</name>
    <dbReference type="NCBI Taxonomy" id="317619"/>
    <lineage>
        <taxon>Bacteria</taxon>
        <taxon>Bacillati</taxon>
        <taxon>Cyanobacteriota</taxon>
        <taxon>Cyanophyceae</taxon>
        <taxon>Prochlorotrichales</taxon>
        <taxon>Prochlorotrichaceae</taxon>
        <taxon>Prochlorothrix</taxon>
    </lineage>
</organism>
<comment type="caution">
    <text evidence="2">The sequence shown here is derived from an EMBL/GenBank/DDBJ whole genome shotgun (WGS) entry which is preliminary data.</text>
</comment>
<dbReference type="EMBL" id="AJTX02000002">
    <property type="protein sequence ID" value="KKJ01466.1"/>
    <property type="molecule type" value="Genomic_DNA"/>
</dbReference>
<accession>A0A0M2PYF6</accession>
<dbReference type="SMART" id="SM00316">
    <property type="entry name" value="S1"/>
    <property type="match status" value="1"/>
</dbReference>